<dbReference type="AlphaFoldDB" id="A0A9D9E601"/>
<gene>
    <name evidence="1" type="ORF">IAC54_06595</name>
</gene>
<dbReference type="Proteomes" id="UP000823636">
    <property type="component" value="Unassembled WGS sequence"/>
</dbReference>
<dbReference type="Gene3D" id="3.30.1120.10">
    <property type="match status" value="1"/>
</dbReference>
<dbReference type="PANTHER" id="PTHR43751:SF6">
    <property type="entry name" value="N-ACETYLGALACTOSAMINE-6-O-SULFATASE"/>
    <property type="match status" value="1"/>
</dbReference>
<dbReference type="SUPFAM" id="SSF53649">
    <property type="entry name" value="Alkaline phosphatase-like"/>
    <property type="match status" value="1"/>
</dbReference>
<proteinExistence type="predicted"/>
<reference evidence="1" key="2">
    <citation type="journal article" date="2021" name="PeerJ">
        <title>Extensive microbial diversity within the chicken gut microbiome revealed by metagenomics and culture.</title>
        <authorList>
            <person name="Gilroy R."/>
            <person name="Ravi A."/>
            <person name="Getino M."/>
            <person name="Pursley I."/>
            <person name="Horton D.L."/>
            <person name="Alikhan N.F."/>
            <person name="Baker D."/>
            <person name="Gharbi K."/>
            <person name="Hall N."/>
            <person name="Watson M."/>
            <person name="Adriaenssens E.M."/>
            <person name="Foster-Nyarko E."/>
            <person name="Jarju S."/>
            <person name="Secka A."/>
            <person name="Antonio M."/>
            <person name="Oren A."/>
            <person name="Chaudhuri R.R."/>
            <person name="La Ragione R."/>
            <person name="Hildebrand F."/>
            <person name="Pallen M.J."/>
        </authorList>
    </citation>
    <scope>NUCLEOTIDE SEQUENCE</scope>
    <source>
        <strain evidence="1">G3-4614</strain>
    </source>
</reference>
<protein>
    <recommendedName>
        <fullName evidence="3">Arylsulfatase</fullName>
    </recommendedName>
</protein>
<evidence type="ECO:0000313" key="1">
    <source>
        <dbReference type="EMBL" id="MBO8438550.1"/>
    </source>
</evidence>
<dbReference type="Gene3D" id="3.40.720.10">
    <property type="entry name" value="Alkaline Phosphatase, subunit A"/>
    <property type="match status" value="1"/>
</dbReference>
<evidence type="ECO:0008006" key="3">
    <source>
        <dbReference type="Google" id="ProtNLM"/>
    </source>
</evidence>
<dbReference type="PANTHER" id="PTHR43751">
    <property type="entry name" value="SULFATASE"/>
    <property type="match status" value="1"/>
</dbReference>
<sequence>MFSQVDFFPTMASVINSELPAEAVPDGRSYVDVLMGKDVPGCEYIIQQSLRGTLAIIEGEWKYIEPSDAPEIQKNTGIELGSYKTGALFNIGNDPSERNNIIDEYPEIAERLAAKLKESRAGQYRGTAQ</sequence>
<name>A0A9D9E601_9BACT</name>
<dbReference type="InterPro" id="IPR052701">
    <property type="entry name" value="GAG_Ulvan_Degrading_Sulfatases"/>
</dbReference>
<dbReference type="InterPro" id="IPR017850">
    <property type="entry name" value="Alkaline_phosphatase_core_sf"/>
</dbReference>
<evidence type="ECO:0000313" key="2">
    <source>
        <dbReference type="Proteomes" id="UP000823636"/>
    </source>
</evidence>
<accession>A0A9D9E601</accession>
<organism evidence="1 2">
    <name type="scientific">Candidatus Caccoplasma merdipullorum</name>
    <dbReference type="NCBI Taxonomy" id="2840718"/>
    <lineage>
        <taxon>Bacteria</taxon>
        <taxon>Pseudomonadati</taxon>
        <taxon>Bacteroidota</taxon>
        <taxon>Bacteroidia</taxon>
        <taxon>Bacteroidales</taxon>
        <taxon>Bacteroidaceae</taxon>
        <taxon>Bacteroidaceae incertae sedis</taxon>
        <taxon>Candidatus Caccoplasma</taxon>
    </lineage>
</organism>
<reference evidence="1" key="1">
    <citation type="submission" date="2020-10" db="EMBL/GenBank/DDBJ databases">
        <authorList>
            <person name="Gilroy R."/>
        </authorList>
    </citation>
    <scope>NUCLEOTIDE SEQUENCE</scope>
    <source>
        <strain evidence="1">G3-4614</strain>
    </source>
</reference>
<comment type="caution">
    <text evidence="1">The sequence shown here is derived from an EMBL/GenBank/DDBJ whole genome shotgun (WGS) entry which is preliminary data.</text>
</comment>
<dbReference type="EMBL" id="JADIMW010000068">
    <property type="protein sequence ID" value="MBO8438550.1"/>
    <property type="molecule type" value="Genomic_DNA"/>
</dbReference>